<dbReference type="GO" id="GO:0000976">
    <property type="term" value="F:transcription cis-regulatory region binding"/>
    <property type="evidence" value="ECO:0007669"/>
    <property type="project" value="TreeGrafter"/>
</dbReference>
<reference evidence="9" key="1">
    <citation type="submission" date="2014-06" db="EMBL/GenBank/DDBJ databases">
        <authorList>
            <person name="Berkman P.J."/>
        </authorList>
    </citation>
    <scope>NUCLEOTIDE SEQUENCE [LARGE SCALE GENOMIC DNA]</scope>
</reference>
<dbReference type="PROSITE" id="PS50048">
    <property type="entry name" value="ZN2_CY6_FUNGAL_2"/>
    <property type="match status" value="1"/>
</dbReference>
<dbReference type="EMBL" id="CCFA01000659">
    <property type="protein sequence ID" value="CDR99063.1"/>
    <property type="molecule type" value="Genomic_DNA"/>
</dbReference>
<sequence length="269" mass="29106">MSLGEQANQPGLLVEITAKPTLISTNTDRARVRVPVQWDYPRIRQLSIRTGFIFPANGLHRCSDTRSTHFAARAPISHASSDLIATDAHTTFNMASSESPASVPGDTDQDEKPRVFVDGPGGADTKQGAKIACLECRSAKIKCSAPTDGQVPCKRCVKHQRECLFEKHKRGRKPNKRFSVPSDLRAAARNGSEVNLFDASNRPTSSGGSASMIPASDPAKELRTVTISQIATGSQAAISDPPANPWERHHLTIPMTASILRQSSIRMEA</sequence>
<organism evidence="8 9">
    <name type="scientific">Sporisorium scitamineum</name>
    <dbReference type="NCBI Taxonomy" id="49012"/>
    <lineage>
        <taxon>Eukaryota</taxon>
        <taxon>Fungi</taxon>
        <taxon>Dikarya</taxon>
        <taxon>Basidiomycota</taxon>
        <taxon>Ustilaginomycotina</taxon>
        <taxon>Ustilaginomycetes</taxon>
        <taxon>Ustilaginales</taxon>
        <taxon>Ustilaginaceae</taxon>
        <taxon>Sporisorium</taxon>
    </lineage>
</organism>
<keyword evidence="3" id="KW-0238">DNA-binding</keyword>
<keyword evidence="9" id="KW-1185">Reference proteome</keyword>
<dbReference type="PROSITE" id="PS00463">
    <property type="entry name" value="ZN2_CY6_FUNGAL_1"/>
    <property type="match status" value="1"/>
</dbReference>
<dbReference type="STRING" id="49012.A0A0F7RUR5"/>
<keyword evidence="5" id="KW-0539">Nucleus</keyword>
<dbReference type="InterPro" id="IPR051089">
    <property type="entry name" value="prtT"/>
</dbReference>
<evidence type="ECO:0000256" key="2">
    <source>
        <dbReference type="ARBA" id="ARBA00023015"/>
    </source>
</evidence>
<keyword evidence="4" id="KW-0804">Transcription</keyword>
<evidence type="ECO:0000313" key="9">
    <source>
        <dbReference type="Proteomes" id="UP000242770"/>
    </source>
</evidence>
<evidence type="ECO:0000313" key="8">
    <source>
        <dbReference type="EMBL" id="CDR99063.1"/>
    </source>
</evidence>
<evidence type="ECO:0000256" key="4">
    <source>
        <dbReference type="ARBA" id="ARBA00023163"/>
    </source>
</evidence>
<dbReference type="InterPro" id="IPR001138">
    <property type="entry name" value="Zn2Cys6_DnaBD"/>
</dbReference>
<proteinExistence type="predicted"/>
<name>A0A0F7RUR5_9BASI</name>
<dbReference type="PANTHER" id="PTHR31845:SF19">
    <property type="entry name" value="TRANSCRIPTION FACTOR DOMAIN-CONTAINING PROTEIN"/>
    <property type="match status" value="1"/>
</dbReference>
<feature type="domain" description="Zn(2)-C6 fungal-type" evidence="7">
    <location>
        <begin position="132"/>
        <end position="165"/>
    </location>
</feature>
<evidence type="ECO:0000256" key="5">
    <source>
        <dbReference type="ARBA" id="ARBA00023242"/>
    </source>
</evidence>
<keyword evidence="2" id="KW-0805">Transcription regulation</keyword>
<dbReference type="PANTHER" id="PTHR31845">
    <property type="entry name" value="FINGER DOMAIN PROTEIN, PUTATIVE-RELATED"/>
    <property type="match status" value="1"/>
</dbReference>
<dbReference type="Gene3D" id="4.10.240.10">
    <property type="entry name" value="Zn(2)-C6 fungal-type DNA-binding domain"/>
    <property type="match status" value="1"/>
</dbReference>
<dbReference type="SMART" id="SM00066">
    <property type="entry name" value="GAL4"/>
    <property type="match status" value="1"/>
</dbReference>
<dbReference type="GO" id="GO:0008270">
    <property type="term" value="F:zinc ion binding"/>
    <property type="evidence" value="ECO:0007669"/>
    <property type="project" value="InterPro"/>
</dbReference>
<evidence type="ECO:0000256" key="1">
    <source>
        <dbReference type="ARBA" id="ARBA00004123"/>
    </source>
</evidence>
<protein>
    <recommendedName>
        <fullName evidence="7">Zn(2)-C6 fungal-type domain-containing protein</fullName>
    </recommendedName>
</protein>
<dbReference type="GO" id="GO:0000981">
    <property type="term" value="F:DNA-binding transcription factor activity, RNA polymerase II-specific"/>
    <property type="evidence" value="ECO:0007669"/>
    <property type="project" value="InterPro"/>
</dbReference>
<dbReference type="CDD" id="cd00067">
    <property type="entry name" value="GAL4"/>
    <property type="match status" value="1"/>
</dbReference>
<evidence type="ECO:0000259" key="7">
    <source>
        <dbReference type="PROSITE" id="PS50048"/>
    </source>
</evidence>
<dbReference type="InterPro" id="IPR036864">
    <property type="entry name" value="Zn2-C6_fun-type_DNA-bd_sf"/>
</dbReference>
<evidence type="ECO:0000256" key="6">
    <source>
        <dbReference type="SAM" id="MobiDB-lite"/>
    </source>
</evidence>
<evidence type="ECO:0000256" key="3">
    <source>
        <dbReference type="ARBA" id="ARBA00023125"/>
    </source>
</evidence>
<dbReference type="AlphaFoldDB" id="A0A0F7RUR5"/>
<dbReference type="GO" id="GO:0005634">
    <property type="term" value="C:nucleus"/>
    <property type="evidence" value="ECO:0007669"/>
    <property type="project" value="UniProtKB-SubCell"/>
</dbReference>
<feature type="region of interest" description="Disordered" evidence="6">
    <location>
        <begin position="196"/>
        <end position="218"/>
    </location>
</feature>
<dbReference type="Proteomes" id="UP000242770">
    <property type="component" value="Unassembled WGS sequence"/>
</dbReference>
<gene>
    <name evidence="8" type="primary">SSCI12890.1</name>
</gene>
<accession>A0A0F7RUR5</accession>
<dbReference type="SUPFAM" id="SSF57701">
    <property type="entry name" value="Zn2/Cys6 DNA-binding domain"/>
    <property type="match status" value="1"/>
</dbReference>
<dbReference type="FunFam" id="4.10.240.10:FF:000034">
    <property type="entry name" value="Chromosome 16, whole genome shotgun sequence"/>
    <property type="match status" value="1"/>
</dbReference>
<dbReference type="Pfam" id="PF00172">
    <property type="entry name" value="Zn_clus"/>
    <property type="match status" value="1"/>
</dbReference>
<comment type="subcellular location">
    <subcellularLocation>
        <location evidence="1">Nucleus</location>
    </subcellularLocation>
</comment>